<evidence type="ECO:0000259" key="11">
    <source>
        <dbReference type="Pfam" id="PF00370"/>
    </source>
</evidence>
<keyword evidence="5" id="KW-0547">Nucleotide-binding</keyword>
<evidence type="ECO:0000313" key="13">
    <source>
        <dbReference type="EMBL" id="GEO04393.1"/>
    </source>
</evidence>
<dbReference type="EMBL" id="BJYS01000014">
    <property type="protein sequence ID" value="GEO04393.1"/>
    <property type="molecule type" value="Genomic_DNA"/>
</dbReference>
<dbReference type="InterPro" id="IPR018484">
    <property type="entry name" value="FGGY_N"/>
</dbReference>
<feature type="domain" description="Carbohydrate kinase FGGY N-terminal" evidence="11">
    <location>
        <begin position="5"/>
        <end position="254"/>
    </location>
</feature>
<keyword evidence="7" id="KW-0319">Glycerol metabolism</keyword>
<dbReference type="PANTHER" id="PTHR10196">
    <property type="entry name" value="SUGAR KINASE"/>
    <property type="match status" value="1"/>
</dbReference>
<dbReference type="InterPro" id="IPR018485">
    <property type="entry name" value="FGGY_C"/>
</dbReference>
<evidence type="ECO:0000259" key="12">
    <source>
        <dbReference type="Pfam" id="PF02782"/>
    </source>
</evidence>
<dbReference type="SUPFAM" id="SSF53067">
    <property type="entry name" value="Actin-like ATPase domain"/>
    <property type="match status" value="2"/>
</dbReference>
<dbReference type="PANTHER" id="PTHR10196:SF69">
    <property type="entry name" value="GLYCEROL KINASE"/>
    <property type="match status" value="1"/>
</dbReference>
<evidence type="ECO:0000256" key="3">
    <source>
        <dbReference type="ARBA" id="ARBA00012099"/>
    </source>
</evidence>
<evidence type="ECO:0000256" key="2">
    <source>
        <dbReference type="ARBA" id="ARBA00009156"/>
    </source>
</evidence>
<sequence length="512" mass="55896">MKSSYILAIDQGTSSTKTLIFDVEGKVVARGSEPLKTYYSEGGHVEQQPKEIYRNVLQSVGQCLTQFTAQGEELSNIQAIGISNQRETFVVWDEAGTPLYNAVVWQCKRSINICERLTQQGLTETVRQKTGLIIDPYFSGTKLIWLYENIAAVREAIDAGKAFFGTIDTWLLYKLTGGKSYLTDYTNASRTLFFNLSELTWDQELLAQFGLSRLNLPEPKPSAALFGETDFGGLLPEPIKITSMIGDSHAAAFGEGCFAPGTAKATMGTGSSIMMNIGEEPKLSGRGMITTICWSTEERVDYALEGVIVTCGATIEWLKNELGILSDSRQTEAMAQAVPDNNGVYLVPAFSGLGAPHWDMSRKASITGLTFDCNKNHIVRAALESIPYQIKDVIQAMELDAGIDLAALMVDGGITTNNFVVQFLADLLEKPVVKIVMPEVSALGAAYLAGLKAGIFQNIEQLKTLNTTKTQVNPGEMQPQVQKYYLGWQKALGSHSVVNPKPKIMVEPALAK</sequence>
<dbReference type="InterPro" id="IPR018483">
    <property type="entry name" value="Carb_kinase_FGGY_CS"/>
</dbReference>
<dbReference type="GO" id="GO:0005829">
    <property type="term" value="C:cytosol"/>
    <property type="evidence" value="ECO:0007669"/>
    <property type="project" value="TreeGrafter"/>
</dbReference>
<dbReference type="CDD" id="cd07769">
    <property type="entry name" value="ASKHA_NBD_FGGY_GK"/>
    <property type="match status" value="1"/>
</dbReference>
<comment type="similarity">
    <text evidence="2 10">Belongs to the FGGY kinase family.</text>
</comment>
<evidence type="ECO:0000256" key="10">
    <source>
        <dbReference type="RuleBase" id="RU003733"/>
    </source>
</evidence>
<evidence type="ECO:0000256" key="8">
    <source>
        <dbReference type="ARBA" id="ARBA00022840"/>
    </source>
</evidence>
<gene>
    <name evidence="13" type="primary">glpK_1</name>
    <name evidence="13" type="ORF">AAE02nite_20570</name>
</gene>
<dbReference type="FunFam" id="3.30.420.40:FF:000086">
    <property type="entry name" value="Glycerol kinase"/>
    <property type="match status" value="1"/>
</dbReference>
<dbReference type="GO" id="GO:0004370">
    <property type="term" value="F:glycerol kinase activity"/>
    <property type="evidence" value="ECO:0007669"/>
    <property type="project" value="UniProtKB-EC"/>
</dbReference>
<keyword evidence="6 10" id="KW-0418">Kinase</keyword>
<dbReference type="AlphaFoldDB" id="A0A512AXF6"/>
<dbReference type="PIRSF" id="PIRSF000538">
    <property type="entry name" value="GlpK"/>
    <property type="match status" value="1"/>
</dbReference>
<dbReference type="Gene3D" id="3.30.420.40">
    <property type="match status" value="2"/>
</dbReference>
<dbReference type="Pfam" id="PF02782">
    <property type="entry name" value="FGGY_C"/>
    <property type="match status" value="1"/>
</dbReference>
<dbReference type="EC" id="2.7.1.30" evidence="3"/>
<evidence type="ECO:0000256" key="9">
    <source>
        <dbReference type="ARBA" id="ARBA00043149"/>
    </source>
</evidence>
<dbReference type="InterPro" id="IPR043129">
    <property type="entry name" value="ATPase_NBD"/>
</dbReference>
<dbReference type="GO" id="GO:0005524">
    <property type="term" value="F:ATP binding"/>
    <property type="evidence" value="ECO:0007669"/>
    <property type="project" value="UniProtKB-KW"/>
</dbReference>
<feature type="domain" description="Carbohydrate kinase FGGY C-terminal" evidence="12">
    <location>
        <begin position="264"/>
        <end position="451"/>
    </location>
</feature>
<evidence type="ECO:0000256" key="1">
    <source>
        <dbReference type="ARBA" id="ARBA00005190"/>
    </source>
</evidence>
<protein>
    <recommendedName>
        <fullName evidence="3">glycerol kinase</fullName>
        <ecNumber evidence="3">2.7.1.30</ecNumber>
    </recommendedName>
    <alternativeName>
        <fullName evidence="9">ATP:glycerol 3-phosphotransferase</fullName>
    </alternativeName>
</protein>
<dbReference type="PROSITE" id="PS00445">
    <property type="entry name" value="FGGY_KINASES_2"/>
    <property type="match status" value="1"/>
</dbReference>
<comment type="caution">
    <text evidence="13">The sequence shown here is derived from an EMBL/GenBank/DDBJ whole genome shotgun (WGS) entry which is preliminary data.</text>
</comment>
<comment type="pathway">
    <text evidence="1">Polyol metabolism; glycerol degradation via glycerol kinase pathway; sn-glycerol 3-phosphate from glycerol: step 1/1.</text>
</comment>
<keyword evidence="14" id="KW-1185">Reference proteome</keyword>
<proteinExistence type="inferred from homology"/>
<dbReference type="Proteomes" id="UP000321532">
    <property type="component" value="Unassembled WGS sequence"/>
</dbReference>
<name>A0A512AXF6_9BACT</name>
<dbReference type="GO" id="GO:0019563">
    <property type="term" value="P:glycerol catabolic process"/>
    <property type="evidence" value="ECO:0007669"/>
    <property type="project" value="TreeGrafter"/>
</dbReference>
<dbReference type="NCBIfam" id="NF000756">
    <property type="entry name" value="PRK00047.1"/>
    <property type="match status" value="1"/>
</dbReference>
<evidence type="ECO:0000256" key="6">
    <source>
        <dbReference type="ARBA" id="ARBA00022777"/>
    </source>
</evidence>
<dbReference type="RefSeq" id="WP_146897659.1">
    <property type="nucleotide sequence ID" value="NZ_BJYS01000014.1"/>
</dbReference>
<evidence type="ECO:0000256" key="7">
    <source>
        <dbReference type="ARBA" id="ARBA00022798"/>
    </source>
</evidence>
<keyword evidence="4 10" id="KW-0808">Transferase</keyword>
<accession>A0A512AXF6</accession>
<evidence type="ECO:0000256" key="5">
    <source>
        <dbReference type="ARBA" id="ARBA00022741"/>
    </source>
</evidence>
<evidence type="ECO:0000256" key="4">
    <source>
        <dbReference type="ARBA" id="ARBA00022679"/>
    </source>
</evidence>
<dbReference type="InterPro" id="IPR000577">
    <property type="entry name" value="Carb_kinase_FGGY"/>
</dbReference>
<organism evidence="13 14">
    <name type="scientific">Adhaeribacter aerolatus</name>
    <dbReference type="NCBI Taxonomy" id="670289"/>
    <lineage>
        <taxon>Bacteria</taxon>
        <taxon>Pseudomonadati</taxon>
        <taxon>Bacteroidota</taxon>
        <taxon>Cytophagia</taxon>
        <taxon>Cytophagales</taxon>
        <taxon>Hymenobacteraceae</taxon>
        <taxon>Adhaeribacter</taxon>
    </lineage>
</organism>
<dbReference type="PROSITE" id="PS00933">
    <property type="entry name" value="FGGY_KINASES_1"/>
    <property type="match status" value="1"/>
</dbReference>
<dbReference type="OrthoDB" id="9805576at2"/>
<reference evidence="13 14" key="1">
    <citation type="submission" date="2019-07" db="EMBL/GenBank/DDBJ databases">
        <title>Whole genome shotgun sequence of Adhaeribacter aerolatus NBRC 106133.</title>
        <authorList>
            <person name="Hosoyama A."/>
            <person name="Uohara A."/>
            <person name="Ohji S."/>
            <person name="Ichikawa N."/>
        </authorList>
    </citation>
    <scope>NUCLEOTIDE SEQUENCE [LARGE SCALE GENOMIC DNA]</scope>
    <source>
        <strain evidence="13 14">NBRC 106133</strain>
    </source>
</reference>
<evidence type="ECO:0000313" key="14">
    <source>
        <dbReference type="Proteomes" id="UP000321532"/>
    </source>
</evidence>
<keyword evidence="8" id="KW-0067">ATP-binding</keyword>
<dbReference type="Pfam" id="PF00370">
    <property type="entry name" value="FGGY_N"/>
    <property type="match status" value="1"/>
</dbReference>